<gene>
    <name evidence="1" type="ORF">ARALYDRAFT_666618</name>
    <name evidence="2" type="ORF">ARALYDRAFT_666622</name>
</gene>
<protein>
    <submittedName>
        <fullName evidence="1">Predicted protein</fullName>
    </submittedName>
</protein>
<dbReference type="EMBL" id="GL348717">
    <property type="protein sequence ID" value="EFH52678.1"/>
    <property type="molecule type" value="Genomic_DNA"/>
</dbReference>
<reference evidence="1" key="2">
    <citation type="submission" date="2010-06" db="EMBL/GenBank/DDBJ databases">
        <title>The basis of rapid genome size change in Arabidopsis.</title>
        <authorList>
            <consortium name="US DOE Joint Genome Institute (JGI-PGF)"/>
            <person name="Bakker E."/>
            <person name="Bergelson J."/>
            <person name="Cheng J.Fang."/>
            <person name="Clark R.M."/>
            <person name="Fawcett J."/>
            <person name="Gaut B."/>
            <person name="Grigoriev I."/>
            <person name="Gundlach H."/>
            <person name="Guo Y."/>
            <person name="Haberer G."/>
            <person name="Hollister J."/>
            <person name="Hu T.T."/>
            <person name="Mayer K.F.X."/>
            <person name="Nasrallah J."/>
            <person name="Nordborg M."/>
            <person name="Otillar R."/>
            <person name="Pattyn P."/>
            <person name="Schmutz J."/>
            <person name="Spannagl M."/>
            <person name="van de Peer Y."/>
            <person name="Wang X."/>
            <person name="Weigel D."/>
            <person name="Yang L."/>
        </authorList>
    </citation>
    <scope>NUCLEOTIDE SEQUENCE</scope>
</reference>
<evidence type="ECO:0000313" key="3">
    <source>
        <dbReference type="Proteomes" id="UP000008694"/>
    </source>
</evidence>
<evidence type="ECO:0000313" key="2">
    <source>
        <dbReference type="EMBL" id="EFH52678.1"/>
    </source>
</evidence>
<sequence length="111" mass="12308">MVKIPCSHAIAAAVRCDMRVPDLAAPEYGSFFWTLAYNGGIHPVPDLCTLRNVPDGVATLNVLPPLTRRPPGRPKRSRFLSAGEYKKAVPFACVRTARRSKMKWKRKKSSG</sequence>
<dbReference type="EMBL" id="GL348717">
    <property type="protein sequence ID" value="EFH52676.1"/>
    <property type="molecule type" value="Genomic_DNA"/>
</dbReference>
<name>D7LVS4_ARALL</name>
<dbReference type="Gramene" id="Al_scaffold_0005_2653">
    <property type="protein sequence ID" value="Al_scaffold_0005_2653"/>
    <property type="gene ID" value="Al_scaffold_0005_2653"/>
</dbReference>
<dbReference type="Gramene" id="Al_scaffold_0005_2657">
    <property type="protein sequence ID" value="Al_scaffold_0005_2657"/>
    <property type="gene ID" value="Al_scaffold_0005_2657"/>
</dbReference>
<evidence type="ECO:0000313" key="1">
    <source>
        <dbReference type="EMBL" id="EFH52676.1"/>
    </source>
</evidence>
<dbReference type="Proteomes" id="UP000008694">
    <property type="component" value="Unassembled WGS sequence"/>
</dbReference>
<organism evidence="3">
    <name type="scientific">Arabidopsis lyrata subsp. lyrata</name>
    <name type="common">Lyre-leaved rock-cress</name>
    <dbReference type="NCBI Taxonomy" id="81972"/>
    <lineage>
        <taxon>Eukaryota</taxon>
        <taxon>Viridiplantae</taxon>
        <taxon>Streptophyta</taxon>
        <taxon>Embryophyta</taxon>
        <taxon>Tracheophyta</taxon>
        <taxon>Spermatophyta</taxon>
        <taxon>Magnoliopsida</taxon>
        <taxon>eudicotyledons</taxon>
        <taxon>Gunneridae</taxon>
        <taxon>Pentapetalae</taxon>
        <taxon>rosids</taxon>
        <taxon>malvids</taxon>
        <taxon>Brassicales</taxon>
        <taxon>Brassicaceae</taxon>
        <taxon>Camelineae</taxon>
        <taxon>Arabidopsis</taxon>
    </lineage>
</organism>
<reference evidence="1" key="1">
    <citation type="submission" date="2009-11" db="EMBL/GenBank/DDBJ databases">
        <authorList>
            <consortium name="US DOE Joint Genome Institute (JGI-PGF)"/>
            <person name="Ottilar R."/>
            <person name="Schmutz J."/>
            <person name="Salamov A."/>
            <person name="Cheng J.F."/>
            <person name="Lucas S."/>
            <person name="Pitluck S."/>
            <person name="Gundlach H."/>
            <person name="Guo Y."/>
            <person name="Haberer G."/>
            <person name="Nasrallah J."/>
            <person name="Mayer K.F.X."/>
            <person name="van de Peer Y."/>
            <person name="Weigel D."/>
            <person name="Grigoriev I.V."/>
        </authorList>
    </citation>
    <scope>NUCLEOTIDE SEQUENCE</scope>
</reference>
<keyword evidence="3" id="KW-1185">Reference proteome</keyword>
<dbReference type="HOGENOM" id="CLU_2161868_0_0_1"/>
<reference evidence="3" key="3">
    <citation type="journal article" date="2011" name="Nat. Genet.">
        <title>The Arabidopsis lyrata genome sequence and the basis of rapid genome size change.</title>
        <authorList>
            <person name="Hu T.T."/>
            <person name="Pattyn P."/>
            <person name="Bakker E.G."/>
            <person name="Cao J."/>
            <person name="Cheng J.-F."/>
            <person name="Clark R.M."/>
            <person name="Fahlgren N."/>
            <person name="Fawcett J.A."/>
            <person name="Grimwood J."/>
            <person name="Gundlach H."/>
            <person name="Haberer G."/>
            <person name="Hollister J.D."/>
            <person name="Ossowski S."/>
            <person name="Ottilar R.P."/>
            <person name="Salamov A.A."/>
            <person name="Schneeberger K."/>
            <person name="Spannagl M."/>
            <person name="Wang X."/>
            <person name="Yang L."/>
            <person name="Nasrallah M.E."/>
            <person name="Bergelson J."/>
            <person name="Carrington J.C."/>
            <person name="Gaut B.S."/>
            <person name="Schmutz J."/>
            <person name="Mayer K.F.X."/>
            <person name="Van de Peer Y."/>
            <person name="Grigoriev I.V."/>
            <person name="Nordborg M."/>
            <person name="Weigel D."/>
            <person name="Guo Y.-L."/>
        </authorList>
    </citation>
    <scope>NUCLEOTIDE SEQUENCE [LARGE SCALE GENOMIC DNA]</scope>
    <source>
        <strain evidence="3">cv. MN47</strain>
    </source>
</reference>
<proteinExistence type="predicted"/>
<dbReference type="AlphaFoldDB" id="D7LVS4"/>
<accession>D7LVS4</accession>